<feature type="domain" description="Fructose-1-6-bisphosphatase class I N-terminal" evidence="14">
    <location>
        <begin position="6"/>
        <end position="197"/>
    </location>
</feature>
<evidence type="ECO:0000259" key="14">
    <source>
        <dbReference type="Pfam" id="PF00316"/>
    </source>
</evidence>
<dbReference type="STRING" id="379097.SE23_10290"/>
<feature type="binding site" evidence="12">
    <location>
        <position position="92"/>
    </location>
    <ligand>
        <name>Mg(2+)</name>
        <dbReference type="ChEBI" id="CHEBI:18420"/>
        <label>1</label>
    </ligand>
</feature>
<evidence type="ECO:0000256" key="4">
    <source>
        <dbReference type="ARBA" id="ARBA00013093"/>
    </source>
</evidence>
<dbReference type="InterPro" id="IPR044015">
    <property type="entry name" value="FBPase_C_dom"/>
</dbReference>
<dbReference type="InterPro" id="IPR028343">
    <property type="entry name" value="FBPtase"/>
</dbReference>
<evidence type="ECO:0000259" key="15">
    <source>
        <dbReference type="Pfam" id="PF18913"/>
    </source>
</evidence>
<comment type="pathway">
    <text evidence="2">Carbohydrate biosynthesis; Calvin cycle.</text>
</comment>
<keyword evidence="9 12" id="KW-0119">Carbohydrate metabolism</keyword>
<feature type="binding site" evidence="12">
    <location>
        <position position="211"/>
    </location>
    <ligand>
        <name>substrate</name>
    </ligand>
</feature>
<dbReference type="GO" id="GO:0006002">
    <property type="term" value="P:fructose 6-phosphate metabolic process"/>
    <property type="evidence" value="ECO:0007669"/>
    <property type="project" value="TreeGrafter"/>
</dbReference>
<comment type="catalytic activity">
    <reaction evidence="1 12">
        <text>beta-D-fructose 1,6-bisphosphate + H2O = beta-D-fructose 6-phosphate + phosphate</text>
        <dbReference type="Rhea" id="RHEA:11064"/>
        <dbReference type="ChEBI" id="CHEBI:15377"/>
        <dbReference type="ChEBI" id="CHEBI:32966"/>
        <dbReference type="ChEBI" id="CHEBI:43474"/>
        <dbReference type="ChEBI" id="CHEBI:57634"/>
        <dbReference type="EC" id="3.1.3.11"/>
    </reaction>
</comment>
<dbReference type="Proteomes" id="UP000030451">
    <property type="component" value="Unassembled WGS sequence"/>
</dbReference>
<dbReference type="GO" id="GO:0005986">
    <property type="term" value="P:sucrose biosynthetic process"/>
    <property type="evidence" value="ECO:0007669"/>
    <property type="project" value="TreeGrafter"/>
</dbReference>
<dbReference type="PIRSF" id="PIRSF500210">
    <property type="entry name" value="FBPtase"/>
    <property type="match status" value="1"/>
</dbReference>
<dbReference type="HAMAP" id="MF_01855">
    <property type="entry name" value="FBPase_class1"/>
    <property type="match status" value="1"/>
</dbReference>
<dbReference type="Gene3D" id="3.40.190.80">
    <property type="match status" value="1"/>
</dbReference>
<dbReference type="FunFam" id="3.40.190.80:FF:000001">
    <property type="entry name" value="Fructose-1,6-bisphosphatase class 1"/>
    <property type="match status" value="1"/>
</dbReference>
<dbReference type="FunFam" id="3.30.540.10:FF:000002">
    <property type="entry name" value="Fructose-1,6-bisphosphatase class 1"/>
    <property type="match status" value="1"/>
</dbReference>
<keyword evidence="8 12" id="KW-0460">Magnesium</keyword>
<reference evidence="16 17" key="1">
    <citation type="submission" date="2014-10" db="EMBL/GenBank/DDBJ databases">
        <title>Genome sequencing of Vibrio sinaloensis T08.</title>
        <authorList>
            <person name="Chan K.-G."/>
            <person name="Mohamad N.I."/>
        </authorList>
    </citation>
    <scope>NUCLEOTIDE SEQUENCE [LARGE SCALE GENOMIC DNA]</scope>
    <source>
        <strain evidence="16 17">T08</strain>
    </source>
</reference>
<evidence type="ECO:0000256" key="13">
    <source>
        <dbReference type="RuleBase" id="RU000508"/>
    </source>
</evidence>
<dbReference type="GO" id="GO:0006000">
    <property type="term" value="P:fructose metabolic process"/>
    <property type="evidence" value="ECO:0007669"/>
    <property type="project" value="TreeGrafter"/>
</dbReference>
<comment type="similarity">
    <text evidence="3 12 13">Belongs to the FBPase class 1 family.</text>
</comment>
<dbReference type="SUPFAM" id="SSF56655">
    <property type="entry name" value="Carbohydrate phosphatase"/>
    <property type="match status" value="1"/>
</dbReference>
<dbReference type="RefSeq" id="WP_005472641.1">
    <property type="nucleotide sequence ID" value="NZ_JAVHXF010000006.1"/>
</dbReference>
<name>A0A0A5HR54_PHOS4</name>
<dbReference type="PROSITE" id="PS00124">
    <property type="entry name" value="FBPASE"/>
    <property type="match status" value="1"/>
</dbReference>
<dbReference type="AlphaFoldDB" id="A0A0A5HR54"/>
<dbReference type="GO" id="GO:0030388">
    <property type="term" value="P:fructose 1,6-bisphosphate metabolic process"/>
    <property type="evidence" value="ECO:0007669"/>
    <property type="project" value="TreeGrafter"/>
</dbReference>
<sequence>MSGMRTLGEFIVEKQADFPHASGDLSSLLSSIRLAAKIVNREINAAGLGDITGAVGTENVQGEDQQKLDVYANEKFKAALEARDQVCGVASEEEDEAVAFNKELNKNAKYVVLMDPLDGSSNIDVNVSVGTIFSIYRRVSPIGTPPTEEDFLQPGHKQVAAGYVIYGSSTMLVYTTGNGVNGFTYDPSLGTFCLSHENMMIPEDGTIYSINEGNYIRFPMGVKKYIKYCQENAPSEKRPYTSRYIGSLVADFHRNLLKGGIYLYPSTQSHPSGKLRLLYECNPMAYIIEQAGGVASDGVNRIMDIKPTELHQRVPFFVGSKNMVKKVEEFLELNRDDDQ</sequence>
<dbReference type="NCBIfam" id="NF006778">
    <property type="entry name" value="PRK09293.1-1"/>
    <property type="match status" value="1"/>
</dbReference>
<feature type="binding site" evidence="12">
    <location>
        <position position="274"/>
    </location>
    <ligand>
        <name>substrate</name>
    </ligand>
</feature>
<comment type="subunit">
    <text evidence="12">Homotetramer.</text>
</comment>
<comment type="caution">
    <text evidence="16">The sequence shown here is derived from an EMBL/GenBank/DDBJ whole genome shotgun (WGS) entry which is preliminary data.</text>
</comment>
<evidence type="ECO:0000256" key="11">
    <source>
        <dbReference type="ARBA" id="ARBA00081210"/>
    </source>
</evidence>
<dbReference type="PIRSF" id="PIRSF000904">
    <property type="entry name" value="FBPtase_SBPase"/>
    <property type="match status" value="1"/>
</dbReference>
<dbReference type="Gene3D" id="3.30.540.10">
    <property type="entry name" value="Fructose-1,6-Bisphosphatase, subunit A, domain 1"/>
    <property type="match status" value="1"/>
</dbReference>
<keyword evidence="6 12" id="KW-0479">Metal-binding</keyword>
<protein>
    <recommendedName>
        <fullName evidence="10 12">Fructose-1,6-bisphosphatase class 1</fullName>
        <shortName evidence="12">FBPase class 1</shortName>
        <ecNumber evidence="4 12">3.1.3.11</ecNumber>
    </recommendedName>
    <alternativeName>
        <fullName evidence="11 12">D-fructose-1,6-bisphosphate 1-phosphohydrolase class 1</fullName>
    </alternativeName>
</protein>
<accession>A0A0A5HR54</accession>
<feature type="binding site" evidence="12">
    <location>
        <begin position="262"/>
        <end position="264"/>
    </location>
    <ligand>
        <name>substrate</name>
    </ligand>
</feature>
<feature type="domain" description="Fructose-1-6-bisphosphatase class 1 C-terminal" evidence="15">
    <location>
        <begin position="201"/>
        <end position="331"/>
    </location>
</feature>
<evidence type="ECO:0000313" key="17">
    <source>
        <dbReference type="Proteomes" id="UP000030451"/>
    </source>
</evidence>
<feature type="binding site" evidence="12">
    <location>
        <position position="244"/>
    </location>
    <ligand>
        <name>substrate</name>
    </ligand>
</feature>
<comment type="subcellular location">
    <subcellularLocation>
        <location evidence="12">Cytoplasm</location>
    </subcellularLocation>
</comment>
<keyword evidence="5 12" id="KW-0963">Cytoplasm</keyword>
<evidence type="ECO:0000256" key="1">
    <source>
        <dbReference type="ARBA" id="ARBA00001273"/>
    </source>
</evidence>
<dbReference type="InterPro" id="IPR000146">
    <property type="entry name" value="FBPase_class-1"/>
</dbReference>
<dbReference type="PRINTS" id="PR00115">
    <property type="entry name" value="F16BPHPHTASE"/>
</dbReference>
<feature type="binding site" evidence="12">
    <location>
        <position position="115"/>
    </location>
    <ligand>
        <name>Mg(2+)</name>
        <dbReference type="ChEBI" id="CHEBI:18420"/>
        <label>2</label>
    </ligand>
</feature>
<evidence type="ECO:0000256" key="5">
    <source>
        <dbReference type="ARBA" id="ARBA00022490"/>
    </source>
</evidence>
<evidence type="ECO:0000256" key="10">
    <source>
        <dbReference type="ARBA" id="ARBA00072069"/>
    </source>
</evidence>
<evidence type="ECO:0000256" key="3">
    <source>
        <dbReference type="ARBA" id="ARBA00010941"/>
    </source>
</evidence>
<dbReference type="NCBIfam" id="NF006779">
    <property type="entry name" value="PRK09293.1-3"/>
    <property type="match status" value="1"/>
</dbReference>
<feature type="binding site" evidence="12">
    <location>
        <begin position="118"/>
        <end position="121"/>
    </location>
    <ligand>
        <name>substrate</name>
    </ligand>
</feature>
<feature type="binding site" evidence="12">
    <location>
        <position position="118"/>
    </location>
    <ligand>
        <name>Mg(2+)</name>
        <dbReference type="ChEBI" id="CHEBI:18420"/>
        <label>2</label>
    </ligand>
</feature>
<dbReference type="InterPro" id="IPR020548">
    <property type="entry name" value="Fructose_bisphosphatase_AS"/>
</dbReference>
<comment type="cofactor">
    <cofactor evidence="12">
        <name>Mg(2+)</name>
        <dbReference type="ChEBI" id="CHEBI:18420"/>
    </cofactor>
    <text evidence="12">Binds 2 magnesium ions per subunit.</text>
</comment>
<dbReference type="EMBL" id="JRWP01000035">
    <property type="protein sequence ID" value="KGY08002.1"/>
    <property type="molecule type" value="Genomic_DNA"/>
</dbReference>
<dbReference type="PANTHER" id="PTHR11556:SF35">
    <property type="entry name" value="SEDOHEPTULOSE-1,7-BISPHOSPHATASE, CHLOROPLASTIC"/>
    <property type="match status" value="1"/>
</dbReference>
<feature type="binding site" evidence="12">
    <location>
        <position position="117"/>
    </location>
    <ligand>
        <name>Mg(2+)</name>
        <dbReference type="ChEBI" id="CHEBI:18420"/>
        <label>1</label>
    </ligand>
</feature>
<evidence type="ECO:0000256" key="8">
    <source>
        <dbReference type="ARBA" id="ARBA00022842"/>
    </source>
</evidence>
<dbReference type="OrthoDB" id="9806756at2"/>
<dbReference type="GO" id="GO:0006094">
    <property type="term" value="P:gluconeogenesis"/>
    <property type="evidence" value="ECO:0007669"/>
    <property type="project" value="UniProtKB-UniRule"/>
</dbReference>
<dbReference type="GO" id="GO:0000287">
    <property type="term" value="F:magnesium ion binding"/>
    <property type="evidence" value="ECO:0007669"/>
    <property type="project" value="UniProtKB-UniRule"/>
</dbReference>
<evidence type="ECO:0000256" key="9">
    <source>
        <dbReference type="ARBA" id="ARBA00023277"/>
    </source>
</evidence>
<proteinExistence type="inferred from homology"/>
<evidence type="ECO:0000256" key="2">
    <source>
        <dbReference type="ARBA" id="ARBA00005215"/>
    </source>
</evidence>
<feature type="binding site" evidence="12">
    <location>
        <position position="280"/>
    </location>
    <ligand>
        <name>Mg(2+)</name>
        <dbReference type="ChEBI" id="CHEBI:18420"/>
        <label>2</label>
    </ligand>
</feature>
<evidence type="ECO:0000256" key="12">
    <source>
        <dbReference type="HAMAP-Rule" id="MF_01855"/>
    </source>
</evidence>
<dbReference type="Pfam" id="PF00316">
    <property type="entry name" value="FBPase"/>
    <property type="match status" value="1"/>
</dbReference>
<evidence type="ECO:0000256" key="7">
    <source>
        <dbReference type="ARBA" id="ARBA00022801"/>
    </source>
</evidence>
<dbReference type="CDD" id="cd00354">
    <property type="entry name" value="FBPase"/>
    <property type="match status" value="1"/>
</dbReference>
<dbReference type="PANTHER" id="PTHR11556">
    <property type="entry name" value="FRUCTOSE-1,6-BISPHOSPHATASE-RELATED"/>
    <property type="match status" value="1"/>
</dbReference>
<dbReference type="EC" id="3.1.3.11" evidence="4 12"/>
<organism evidence="16 17">
    <name type="scientific">Photobacterium sp. (strain ATCC 43367)</name>
    <dbReference type="NCBI Taxonomy" id="379097"/>
    <lineage>
        <taxon>Bacteria</taxon>
        <taxon>Pseudomonadati</taxon>
        <taxon>Pseudomonadota</taxon>
        <taxon>Gammaproteobacteria</taxon>
        <taxon>Vibrionales</taxon>
        <taxon>Vibrionaceae</taxon>
        <taxon>Vibrio</taxon>
        <taxon>Vibrio oreintalis group</taxon>
    </lineage>
</organism>
<gene>
    <name evidence="12" type="primary">fbp</name>
    <name evidence="16" type="ORF">NM06_14505</name>
</gene>
<feature type="binding site" evidence="12">
    <location>
        <position position="115"/>
    </location>
    <ligand>
        <name>Mg(2+)</name>
        <dbReference type="ChEBI" id="CHEBI:18420"/>
        <label>1</label>
    </ligand>
</feature>
<dbReference type="GO" id="GO:0005829">
    <property type="term" value="C:cytosol"/>
    <property type="evidence" value="ECO:0007669"/>
    <property type="project" value="TreeGrafter"/>
</dbReference>
<dbReference type="Pfam" id="PF18913">
    <property type="entry name" value="FBPase_C"/>
    <property type="match status" value="1"/>
</dbReference>
<keyword evidence="7 12" id="KW-0378">Hydrolase</keyword>
<evidence type="ECO:0000256" key="6">
    <source>
        <dbReference type="ARBA" id="ARBA00022723"/>
    </source>
</evidence>
<dbReference type="GO" id="GO:0042132">
    <property type="term" value="F:fructose 1,6-bisphosphate 1-phosphatase activity"/>
    <property type="evidence" value="ECO:0007669"/>
    <property type="project" value="UniProtKB-UniRule"/>
</dbReference>
<dbReference type="InterPro" id="IPR033391">
    <property type="entry name" value="FBPase_N"/>
</dbReference>
<evidence type="ECO:0000313" key="16">
    <source>
        <dbReference type="EMBL" id="KGY08002.1"/>
    </source>
</evidence>